<reference evidence="1 2" key="2">
    <citation type="submission" date="2018-10" db="EMBL/GenBank/DDBJ databases">
        <authorList>
            <consortium name="Pathogen Informatics"/>
        </authorList>
    </citation>
    <scope>NUCLEOTIDE SEQUENCE [LARGE SCALE GENOMIC DNA]</scope>
</reference>
<evidence type="ECO:0000313" key="1">
    <source>
        <dbReference type="EMBL" id="VDD98041.1"/>
    </source>
</evidence>
<reference evidence="3" key="1">
    <citation type="submission" date="2017-02" db="UniProtKB">
        <authorList>
            <consortium name="WormBaseParasite"/>
        </authorList>
    </citation>
    <scope>IDENTIFICATION</scope>
</reference>
<dbReference type="EMBL" id="UXUI01017067">
    <property type="protein sequence ID" value="VDD98041.1"/>
    <property type="molecule type" value="Genomic_DNA"/>
</dbReference>
<gene>
    <name evidence="1" type="ORF">EVEC_LOCUS12792</name>
</gene>
<dbReference type="AlphaFoldDB" id="A0A0N4VRJ6"/>
<organism evidence="3">
    <name type="scientific">Enterobius vermicularis</name>
    <name type="common">Human pinworm</name>
    <dbReference type="NCBI Taxonomy" id="51028"/>
    <lineage>
        <taxon>Eukaryota</taxon>
        <taxon>Metazoa</taxon>
        <taxon>Ecdysozoa</taxon>
        <taxon>Nematoda</taxon>
        <taxon>Chromadorea</taxon>
        <taxon>Rhabditida</taxon>
        <taxon>Spirurina</taxon>
        <taxon>Oxyuridomorpha</taxon>
        <taxon>Oxyuroidea</taxon>
        <taxon>Oxyuridae</taxon>
        <taxon>Enterobius</taxon>
    </lineage>
</organism>
<accession>A0A0N4VRJ6</accession>
<evidence type="ECO:0000313" key="2">
    <source>
        <dbReference type="Proteomes" id="UP000274131"/>
    </source>
</evidence>
<dbReference type="Proteomes" id="UP000274131">
    <property type="component" value="Unassembled WGS sequence"/>
</dbReference>
<sequence length="96" mass="10501">MGTAICPGIGTIVGGLVGGIVGGVGATVATEKIVDTISDAAGYDIKIMLCKKCERLYRCRVYLDGKLRLCDYCKIESIEKEEEEKWKRSAYNKGFM</sequence>
<keyword evidence="2" id="KW-1185">Reference proteome</keyword>
<protein>
    <submittedName>
        <fullName evidence="3">Gly-zipper_Omp domain-containing protein</fullName>
    </submittedName>
</protein>
<name>A0A0N4VRJ6_ENTVE</name>
<dbReference type="OrthoDB" id="7329909at2759"/>
<evidence type="ECO:0000313" key="3">
    <source>
        <dbReference type="WBParaSite" id="EVEC_0001366501-mRNA-1"/>
    </source>
</evidence>
<proteinExistence type="predicted"/>
<dbReference type="WBParaSite" id="EVEC_0001366501-mRNA-1">
    <property type="protein sequence ID" value="EVEC_0001366501-mRNA-1"/>
    <property type="gene ID" value="EVEC_0001366501"/>
</dbReference>